<dbReference type="PROSITE" id="PS50950">
    <property type="entry name" value="ZF_THAP"/>
    <property type="match status" value="1"/>
</dbReference>
<dbReference type="InterPro" id="IPR006612">
    <property type="entry name" value="THAP_Znf"/>
</dbReference>
<evidence type="ECO:0000256" key="2">
    <source>
        <dbReference type="ARBA" id="ARBA00022723"/>
    </source>
</evidence>
<keyword evidence="5 6" id="KW-0238">DNA-binding</keyword>
<feature type="compositionally biased region" description="Basic and acidic residues" evidence="7">
    <location>
        <begin position="136"/>
        <end position="163"/>
    </location>
</feature>
<keyword evidence="10" id="KW-1185">Reference proteome</keyword>
<dbReference type="InterPro" id="IPR027806">
    <property type="entry name" value="HARBI1_dom"/>
</dbReference>
<dbReference type="SUPFAM" id="SSF57716">
    <property type="entry name" value="Glucocorticoid receptor-like (DNA-binding domain)"/>
    <property type="match status" value="1"/>
</dbReference>
<comment type="cofactor">
    <cofactor evidence="1">
        <name>a divalent metal cation</name>
        <dbReference type="ChEBI" id="CHEBI:60240"/>
    </cofactor>
</comment>
<keyword evidence="4" id="KW-0862">Zinc</keyword>
<evidence type="ECO:0000256" key="4">
    <source>
        <dbReference type="ARBA" id="ARBA00022833"/>
    </source>
</evidence>
<evidence type="ECO:0000313" key="9">
    <source>
        <dbReference type="EMBL" id="KYM94636.1"/>
    </source>
</evidence>
<accession>A0A151I8I5</accession>
<name>A0A151I8I5_9HYME</name>
<evidence type="ECO:0000256" key="3">
    <source>
        <dbReference type="ARBA" id="ARBA00022771"/>
    </source>
</evidence>
<dbReference type="EMBL" id="KQ978353">
    <property type="protein sequence ID" value="KYM94636.1"/>
    <property type="molecule type" value="Genomic_DNA"/>
</dbReference>
<organism evidence="9 10">
    <name type="scientific">Cyphomyrmex costatus</name>
    <dbReference type="NCBI Taxonomy" id="456900"/>
    <lineage>
        <taxon>Eukaryota</taxon>
        <taxon>Metazoa</taxon>
        <taxon>Ecdysozoa</taxon>
        <taxon>Arthropoda</taxon>
        <taxon>Hexapoda</taxon>
        <taxon>Insecta</taxon>
        <taxon>Pterygota</taxon>
        <taxon>Neoptera</taxon>
        <taxon>Endopterygota</taxon>
        <taxon>Hymenoptera</taxon>
        <taxon>Apocrita</taxon>
        <taxon>Aculeata</taxon>
        <taxon>Formicoidea</taxon>
        <taxon>Formicidae</taxon>
        <taxon>Myrmicinae</taxon>
        <taxon>Cyphomyrmex</taxon>
    </lineage>
</organism>
<evidence type="ECO:0000313" key="10">
    <source>
        <dbReference type="Proteomes" id="UP000078542"/>
    </source>
</evidence>
<proteinExistence type="predicted"/>
<dbReference type="GO" id="GO:0003677">
    <property type="term" value="F:DNA binding"/>
    <property type="evidence" value="ECO:0007669"/>
    <property type="project" value="UniProtKB-UniRule"/>
</dbReference>
<dbReference type="GO" id="GO:0008270">
    <property type="term" value="F:zinc ion binding"/>
    <property type="evidence" value="ECO:0007669"/>
    <property type="project" value="UniProtKB-KW"/>
</dbReference>
<evidence type="ECO:0000256" key="5">
    <source>
        <dbReference type="ARBA" id="ARBA00023125"/>
    </source>
</evidence>
<dbReference type="Proteomes" id="UP000078542">
    <property type="component" value="Unassembled WGS sequence"/>
</dbReference>
<feature type="domain" description="THAP-type" evidence="8">
    <location>
        <begin position="14"/>
        <end position="115"/>
    </location>
</feature>
<evidence type="ECO:0000256" key="7">
    <source>
        <dbReference type="SAM" id="MobiDB-lite"/>
    </source>
</evidence>
<reference evidence="9 10" key="1">
    <citation type="submission" date="2016-03" db="EMBL/GenBank/DDBJ databases">
        <title>Cyphomyrmex costatus WGS genome.</title>
        <authorList>
            <person name="Nygaard S."/>
            <person name="Hu H."/>
            <person name="Boomsma J."/>
            <person name="Zhang G."/>
        </authorList>
    </citation>
    <scope>NUCLEOTIDE SEQUENCE [LARGE SCALE GENOMIC DNA]</scope>
    <source>
        <strain evidence="9">MS0001</strain>
        <tissue evidence="9">Whole body</tissue>
    </source>
</reference>
<evidence type="ECO:0000256" key="6">
    <source>
        <dbReference type="PROSITE-ProRule" id="PRU00309"/>
    </source>
</evidence>
<dbReference type="Pfam" id="PF13613">
    <property type="entry name" value="HTH_Tnp_4"/>
    <property type="match status" value="1"/>
</dbReference>
<feature type="region of interest" description="Disordered" evidence="7">
    <location>
        <begin position="136"/>
        <end position="168"/>
    </location>
</feature>
<dbReference type="PANTHER" id="PTHR23080:SF141">
    <property type="entry name" value="TRANSPOSASE HELIX-TURN-HELIX DOMAIN-CONTAINING PROTEIN"/>
    <property type="match status" value="1"/>
</dbReference>
<protein>
    <recommendedName>
        <fullName evidence="8">THAP-type domain-containing protein</fullName>
    </recommendedName>
</protein>
<dbReference type="AlphaFoldDB" id="A0A151I8I5"/>
<sequence>MEVGRFSPRKENKSRTYCSVYNCSSISFKDLDLRFHLFPKPNECCFVNVVNKFGNTEKVDKLQAWSRALKIGKKVSTSMRVCSLHFRKDDYLFPSKYRCSFREEVLAKNAVPSCNLPTNSVVSEVNLQLDEDRLKRRQRRDVNKNSEKKKQEEKENDQEEKGIHANNLEYDENVEEMSQDQNYCRSFQDVGVQVQSGDLLPKFIQFLKSDSELSTFTGIESFNIFNTIVDLVKLVKPEDSKAKLSVQDKVLMTYVKLKQNMSYASLSIMFNCCTAKQCQRIFTDMIHILSKYLIVAIPWPSEEEISRNLPQCFEDFKDVRVVLDCTDIFVQKSKNLCCQLNTYSHYKGTYTCKFLTGVTPAGNISFISKPYGGRASDKAIFEQSNLKNLLQPGNAVMVDRGFLIDDMCQINGWKCIRPPFLKNKKQFTKSEAILTSKIACARVHIERSNQRIKAFQIVGSRLPVNLVPLLEEIFTVICATFNLNSPILKDVTFIQV</sequence>
<keyword evidence="3 6" id="KW-0863">Zinc-finger</keyword>
<evidence type="ECO:0000259" key="8">
    <source>
        <dbReference type="PROSITE" id="PS50950"/>
    </source>
</evidence>
<dbReference type="Pfam" id="PF05485">
    <property type="entry name" value="THAP"/>
    <property type="match status" value="1"/>
</dbReference>
<dbReference type="SMART" id="SM00980">
    <property type="entry name" value="THAP"/>
    <property type="match status" value="1"/>
</dbReference>
<dbReference type="PANTHER" id="PTHR23080">
    <property type="entry name" value="THAP DOMAIN PROTEIN"/>
    <property type="match status" value="1"/>
</dbReference>
<dbReference type="Pfam" id="PF13359">
    <property type="entry name" value="DDE_Tnp_4"/>
    <property type="match status" value="1"/>
</dbReference>
<keyword evidence="2" id="KW-0479">Metal-binding</keyword>
<dbReference type="InterPro" id="IPR027805">
    <property type="entry name" value="Transposase_HTH_dom"/>
</dbReference>
<evidence type="ECO:0000256" key="1">
    <source>
        <dbReference type="ARBA" id="ARBA00001968"/>
    </source>
</evidence>
<gene>
    <name evidence="9" type="ORF">ALC62_14723</name>
</gene>